<sequence>MTANILQLCPLMPALEKALAERFTVHRFFEAADPDAFLAEHAERLRGVVTGGHIGIPAELAARLPALEIVAINGVGFDKVDLTEAKRRGVRVSNTPDVLTEDVADLAIGLIVSALRQIPRGHEHVRAGRWPSGDLPLGSKVSRRRYGIFGFGRIGQAIARRLEGFDAEIAYASRSAVKTAYPRFDTVADLAGWADVLVVAASASPETRNMIDAQVLDALGPKGVLVNVARGSLVDEPALLDALEQGRIAGAALDVFADEPRVPERFFTLSNVVLTPHMASATHETRQAMADLVLANLDAHFAGREMPTALV</sequence>
<reference evidence="7 8" key="1">
    <citation type="journal article" date="2016" name="Front. Microbiol.">
        <title>Genomic Resource of Rice Seed Associated Bacteria.</title>
        <authorList>
            <person name="Midha S."/>
            <person name="Bansal K."/>
            <person name="Sharma S."/>
            <person name="Kumar N."/>
            <person name="Patil P.P."/>
            <person name="Chaudhry V."/>
            <person name="Patil P.B."/>
        </authorList>
    </citation>
    <scope>NUCLEOTIDE SEQUENCE [LARGE SCALE GENOMIC DNA]</scope>
    <source>
        <strain evidence="7 8">NS226</strain>
    </source>
</reference>
<name>A0A175R8L2_9HYPH</name>
<organism evidence="7 8">
    <name type="scientific">Aureimonas ureilytica</name>
    <dbReference type="NCBI Taxonomy" id="401562"/>
    <lineage>
        <taxon>Bacteria</taxon>
        <taxon>Pseudomonadati</taxon>
        <taxon>Pseudomonadota</taxon>
        <taxon>Alphaproteobacteria</taxon>
        <taxon>Hyphomicrobiales</taxon>
        <taxon>Aurantimonadaceae</taxon>
        <taxon>Aureimonas</taxon>
    </lineage>
</organism>
<protein>
    <submittedName>
        <fullName evidence="7">Dihydrofolate reductase</fullName>
    </submittedName>
</protein>
<evidence type="ECO:0000259" key="5">
    <source>
        <dbReference type="Pfam" id="PF00389"/>
    </source>
</evidence>
<dbReference type="GO" id="GO:0016618">
    <property type="term" value="F:hydroxypyruvate reductase [NAD(P)H] activity"/>
    <property type="evidence" value="ECO:0007669"/>
    <property type="project" value="TreeGrafter"/>
</dbReference>
<evidence type="ECO:0000256" key="4">
    <source>
        <dbReference type="RuleBase" id="RU003719"/>
    </source>
</evidence>
<evidence type="ECO:0000313" key="8">
    <source>
        <dbReference type="Proteomes" id="UP000078272"/>
    </source>
</evidence>
<comment type="caution">
    <text evidence="7">The sequence shown here is derived from an EMBL/GenBank/DDBJ whole genome shotgun (WGS) entry which is preliminary data.</text>
</comment>
<evidence type="ECO:0000259" key="6">
    <source>
        <dbReference type="Pfam" id="PF02826"/>
    </source>
</evidence>
<feature type="domain" description="D-isomer specific 2-hydroxyacid dehydrogenase catalytic" evidence="5">
    <location>
        <begin position="20"/>
        <end position="309"/>
    </location>
</feature>
<dbReference type="AlphaFoldDB" id="A0A175R8L2"/>
<dbReference type="InterPro" id="IPR050223">
    <property type="entry name" value="D-isomer_2-hydroxyacid_DH"/>
</dbReference>
<evidence type="ECO:0000256" key="3">
    <source>
        <dbReference type="ARBA" id="ARBA00023027"/>
    </source>
</evidence>
<dbReference type="PANTHER" id="PTHR10996:SF178">
    <property type="entry name" value="2-HYDROXYACID DEHYDROGENASE YGL185C-RELATED"/>
    <property type="match status" value="1"/>
</dbReference>
<dbReference type="GO" id="GO:0030267">
    <property type="term" value="F:glyoxylate reductase (NADPH) activity"/>
    <property type="evidence" value="ECO:0007669"/>
    <property type="project" value="TreeGrafter"/>
</dbReference>
<dbReference type="Gene3D" id="3.40.50.720">
    <property type="entry name" value="NAD(P)-binding Rossmann-like Domain"/>
    <property type="match status" value="2"/>
</dbReference>
<dbReference type="GO" id="GO:0051287">
    <property type="term" value="F:NAD binding"/>
    <property type="evidence" value="ECO:0007669"/>
    <property type="project" value="InterPro"/>
</dbReference>
<dbReference type="PANTHER" id="PTHR10996">
    <property type="entry name" value="2-HYDROXYACID DEHYDROGENASE-RELATED"/>
    <property type="match status" value="1"/>
</dbReference>
<evidence type="ECO:0000313" key="7">
    <source>
        <dbReference type="EMBL" id="KTQ95899.1"/>
    </source>
</evidence>
<dbReference type="Pfam" id="PF02826">
    <property type="entry name" value="2-Hacid_dh_C"/>
    <property type="match status" value="1"/>
</dbReference>
<keyword evidence="1" id="KW-0521">NADP</keyword>
<evidence type="ECO:0000256" key="1">
    <source>
        <dbReference type="ARBA" id="ARBA00022857"/>
    </source>
</evidence>
<dbReference type="STRING" id="401562.NS365_08055"/>
<dbReference type="InterPro" id="IPR006139">
    <property type="entry name" value="D-isomer_2_OHA_DH_cat_dom"/>
</dbReference>
<dbReference type="Proteomes" id="UP000078272">
    <property type="component" value="Unassembled WGS sequence"/>
</dbReference>
<keyword evidence="2 4" id="KW-0560">Oxidoreductase</keyword>
<dbReference type="PATRIC" id="fig|401562.3.peg.1302"/>
<accession>A0A175R8L2</accession>
<dbReference type="RefSeq" id="WP_058634785.1">
    <property type="nucleotide sequence ID" value="NZ_LDPZ01000019.1"/>
</dbReference>
<dbReference type="GO" id="GO:0005829">
    <property type="term" value="C:cytosol"/>
    <property type="evidence" value="ECO:0007669"/>
    <property type="project" value="TreeGrafter"/>
</dbReference>
<dbReference type="SUPFAM" id="SSF51735">
    <property type="entry name" value="NAD(P)-binding Rossmann-fold domains"/>
    <property type="match status" value="1"/>
</dbReference>
<evidence type="ECO:0000256" key="2">
    <source>
        <dbReference type="ARBA" id="ARBA00023002"/>
    </source>
</evidence>
<dbReference type="CDD" id="cd12156">
    <property type="entry name" value="HPPR"/>
    <property type="match status" value="1"/>
</dbReference>
<proteinExistence type="inferred from homology"/>
<dbReference type="OrthoDB" id="9793626at2"/>
<dbReference type="Pfam" id="PF00389">
    <property type="entry name" value="2-Hacid_dh"/>
    <property type="match status" value="1"/>
</dbReference>
<feature type="domain" description="D-isomer specific 2-hydroxyacid dehydrogenase NAD-binding" evidence="6">
    <location>
        <begin position="108"/>
        <end position="279"/>
    </location>
</feature>
<comment type="similarity">
    <text evidence="4">Belongs to the D-isomer specific 2-hydroxyacid dehydrogenase family.</text>
</comment>
<keyword evidence="3" id="KW-0520">NAD</keyword>
<gene>
    <name evidence="7" type="ORF">NS226_09470</name>
</gene>
<dbReference type="EMBL" id="LDPZ01000019">
    <property type="protein sequence ID" value="KTQ95899.1"/>
    <property type="molecule type" value="Genomic_DNA"/>
</dbReference>
<dbReference type="SUPFAM" id="SSF52283">
    <property type="entry name" value="Formate/glycerate dehydrogenase catalytic domain-like"/>
    <property type="match status" value="1"/>
</dbReference>
<dbReference type="InterPro" id="IPR036291">
    <property type="entry name" value="NAD(P)-bd_dom_sf"/>
</dbReference>
<dbReference type="InterPro" id="IPR006140">
    <property type="entry name" value="D-isomer_DH_NAD-bd"/>
</dbReference>
<dbReference type="FunFam" id="3.40.50.720:FF:000213">
    <property type="entry name" value="Putative 2-hydroxyacid dehydrogenase"/>
    <property type="match status" value="1"/>
</dbReference>